<organism evidence="2 3">
    <name type="scientific">Siphonobacter aquaeclarae</name>
    <dbReference type="NCBI Taxonomy" id="563176"/>
    <lineage>
        <taxon>Bacteria</taxon>
        <taxon>Pseudomonadati</taxon>
        <taxon>Bacteroidota</taxon>
        <taxon>Cytophagia</taxon>
        <taxon>Cytophagales</taxon>
        <taxon>Cytophagaceae</taxon>
        <taxon>Siphonobacter</taxon>
    </lineage>
</organism>
<keyword evidence="1" id="KW-1133">Transmembrane helix</keyword>
<sequence length="85" mass="9168">MPILPMPVCQSNNAMDFEHPNSPEKINLKIRTLFIAIGVIVTVFALWAIFGSLLTGNKPDTPKGTGAVTAQDTAIVQESDTLKTQ</sequence>
<dbReference type="EMBL" id="FNGS01000010">
    <property type="protein sequence ID" value="SDM89813.1"/>
    <property type="molecule type" value="Genomic_DNA"/>
</dbReference>
<dbReference type="AlphaFoldDB" id="A0A1G9X0A3"/>
<gene>
    <name evidence="2" type="ORF">SAMN04488090_4496</name>
</gene>
<evidence type="ECO:0000256" key="1">
    <source>
        <dbReference type="SAM" id="Phobius"/>
    </source>
</evidence>
<name>A0A1G9X0A3_9BACT</name>
<dbReference type="Proteomes" id="UP000198901">
    <property type="component" value="Unassembled WGS sequence"/>
</dbReference>
<proteinExistence type="predicted"/>
<keyword evidence="1" id="KW-0812">Transmembrane</keyword>
<accession>A0A1G9X0A3</accession>
<protein>
    <submittedName>
        <fullName evidence="2">Uncharacterized protein</fullName>
    </submittedName>
</protein>
<evidence type="ECO:0000313" key="3">
    <source>
        <dbReference type="Proteomes" id="UP000198901"/>
    </source>
</evidence>
<keyword evidence="1" id="KW-0472">Membrane</keyword>
<keyword evidence="3" id="KW-1185">Reference proteome</keyword>
<reference evidence="2 3" key="1">
    <citation type="submission" date="2016-10" db="EMBL/GenBank/DDBJ databases">
        <authorList>
            <person name="de Groot N.N."/>
        </authorList>
    </citation>
    <scope>NUCLEOTIDE SEQUENCE [LARGE SCALE GENOMIC DNA]</scope>
    <source>
        <strain evidence="2 3">DSM 21668</strain>
    </source>
</reference>
<feature type="transmembrane region" description="Helical" evidence="1">
    <location>
        <begin position="33"/>
        <end position="54"/>
    </location>
</feature>
<evidence type="ECO:0000313" key="2">
    <source>
        <dbReference type="EMBL" id="SDM89813.1"/>
    </source>
</evidence>